<dbReference type="GO" id="GO:0005634">
    <property type="term" value="C:nucleus"/>
    <property type="evidence" value="ECO:0007669"/>
    <property type="project" value="UniProtKB-SubCell"/>
</dbReference>
<dbReference type="AlphaFoldDB" id="A0A9Q1MZY3"/>
<dbReference type="InterPro" id="IPR009057">
    <property type="entry name" value="Homeodomain-like_sf"/>
</dbReference>
<keyword evidence="4" id="KW-0539">Nucleus</keyword>
<evidence type="ECO:0000256" key="5">
    <source>
        <dbReference type="SAM" id="MobiDB-lite"/>
    </source>
</evidence>
<feature type="compositionally biased region" description="Basic and acidic residues" evidence="5">
    <location>
        <begin position="82"/>
        <end position="111"/>
    </location>
</feature>
<dbReference type="GO" id="GO:0010597">
    <property type="term" value="P:green leaf volatile biosynthetic process"/>
    <property type="evidence" value="ECO:0007669"/>
    <property type="project" value="UniProtKB-ARBA"/>
</dbReference>
<dbReference type="GO" id="GO:0003700">
    <property type="term" value="F:DNA-binding transcription factor activity"/>
    <property type="evidence" value="ECO:0007669"/>
    <property type="project" value="InterPro"/>
</dbReference>
<sequence length="630" mass="70263">MSHDDTRYENQVQDSSVAAYVVTFSDTNEMNKFWQMALEKEKSRKAAVNFQEENDDENASRLPQNLTVETSTENTSSADTDAAIRAHDLKGKRKANSDRSEENGENRDIEKKRRVIWTPKMHQNFVQAIHQLGHEKAVPKKIVEIMNEPGLTREHVASHLQKYRMCVKRAQESSAASIYDQILSNDAKEKCFRVQPYLSSLNFSDSQRYSHSIQQPFQTQFQQGTGGMNVPTSSLMGSFQQQNSHLDFANSRQEDHSSLIGQHSTFVPRIAHGSNFRVYGDKRKNMLFSIQSGSTLGNTNQPTNSNSGLEFFGFRLSKDGKSVNFGHKGSSCAVISNNAYSGLCSSISEDYIHKQQASPQFLETPIGNTLTQCSSVPPEGFTYNHPSNNISEQQGLLLFDNAANKISCQSPEMTGSLIPQEQLSAQAAQRSSGDLEYYSAILFGDEVSVSPLENDGNYDSRQQQYSAPVLPQAEDDYYATIKALNSKGRFPRKSIGQDPYMEDLVTERFSSLDCVKKGQPGALSSRYARGPGKSRTTGGCASLSLLQEEAAVLMVDSSLRSSEYGPINIFINFYSDPEYKFKMLRTNFFPQPKVDAAVASFRLKQPVDYPPVSSAKSFFSVVLTAYPFKT</sequence>
<evidence type="ECO:0000256" key="4">
    <source>
        <dbReference type="ARBA" id="ARBA00023242"/>
    </source>
</evidence>
<dbReference type="FunFam" id="1.10.10.60:FF:000007">
    <property type="entry name" value="Two-component response regulator"/>
    <property type="match status" value="1"/>
</dbReference>
<dbReference type="Proteomes" id="UP001152561">
    <property type="component" value="Unassembled WGS sequence"/>
</dbReference>
<comment type="caution">
    <text evidence="7">The sequence shown here is derived from an EMBL/GenBank/DDBJ whole genome shotgun (WGS) entry which is preliminary data.</text>
</comment>
<evidence type="ECO:0000256" key="2">
    <source>
        <dbReference type="ARBA" id="ARBA00023015"/>
    </source>
</evidence>
<dbReference type="InterPro" id="IPR001005">
    <property type="entry name" value="SANT/Myb"/>
</dbReference>
<comment type="subcellular location">
    <subcellularLocation>
        <location evidence="1">Nucleus</location>
    </subcellularLocation>
</comment>
<accession>A0A9Q1MZY3</accession>
<gene>
    <name evidence="7" type="ORF">K7X08_009778</name>
</gene>
<dbReference type="SUPFAM" id="SSF46689">
    <property type="entry name" value="Homeodomain-like"/>
    <property type="match status" value="1"/>
</dbReference>
<reference evidence="8" key="1">
    <citation type="journal article" date="2023" name="Proc. Natl. Acad. Sci. U.S.A.">
        <title>Genomic and structural basis for evolution of tropane alkaloid biosynthesis.</title>
        <authorList>
            <person name="Wanga Y.-J."/>
            <person name="Taina T."/>
            <person name="Yua J.-Y."/>
            <person name="Lia J."/>
            <person name="Xua B."/>
            <person name="Chenc J."/>
            <person name="D'Auriad J.C."/>
            <person name="Huanga J.-P."/>
            <person name="Huanga S.-X."/>
        </authorList>
    </citation>
    <scope>NUCLEOTIDE SEQUENCE [LARGE SCALE GENOMIC DNA]</scope>
    <source>
        <strain evidence="8">cv. KIB-2019</strain>
    </source>
</reference>
<keyword evidence="3" id="KW-0804">Transcription</keyword>
<dbReference type="InterPro" id="IPR029063">
    <property type="entry name" value="SAM-dependent_MTases_sf"/>
</dbReference>
<feature type="domain" description="Myb-like" evidence="6">
    <location>
        <begin position="117"/>
        <end position="164"/>
    </location>
</feature>
<feature type="region of interest" description="Disordered" evidence="5">
    <location>
        <begin position="45"/>
        <end position="114"/>
    </location>
</feature>
<dbReference type="OrthoDB" id="21225at2759"/>
<evidence type="ECO:0000313" key="8">
    <source>
        <dbReference type="Proteomes" id="UP001152561"/>
    </source>
</evidence>
<name>A0A9Q1MZY3_9SOLA</name>
<dbReference type="PANTHER" id="PTHR31442">
    <property type="entry name" value="HOMEODOMAIN-LIKE SUPERFAMILY PROTEIN-RELATED"/>
    <property type="match status" value="1"/>
</dbReference>
<dbReference type="Gene3D" id="1.10.10.60">
    <property type="entry name" value="Homeodomain-like"/>
    <property type="match status" value="1"/>
</dbReference>
<evidence type="ECO:0000313" key="7">
    <source>
        <dbReference type="EMBL" id="KAJ8573267.1"/>
    </source>
</evidence>
<dbReference type="EMBL" id="JAJAGQ010000001">
    <property type="protein sequence ID" value="KAJ8573267.1"/>
    <property type="molecule type" value="Genomic_DNA"/>
</dbReference>
<dbReference type="GO" id="GO:0000976">
    <property type="term" value="F:transcription cis-regulatory region binding"/>
    <property type="evidence" value="ECO:0007669"/>
    <property type="project" value="UniProtKB-ARBA"/>
</dbReference>
<dbReference type="NCBIfam" id="TIGR01557">
    <property type="entry name" value="myb_SHAQKYF"/>
    <property type="match status" value="1"/>
</dbReference>
<dbReference type="Gene3D" id="3.40.50.150">
    <property type="entry name" value="Vaccinia Virus protein VP39"/>
    <property type="match status" value="1"/>
</dbReference>
<evidence type="ECO:0000256" key="3">
    <source>
        <dbReference type="ARBA" id="ARBA00023163"/>
    </source>
</evidence>
<organism evidence="7 8">
    <name type="scientific">Anisodus acutangulus</name>
    <dbReference type="NCBI Taxonomy" id="402998"/>
    <lineage>
        <taxon>Eukaryota</taxon>
        <taxon>Viridiplantae</taxon>
        <taxon>Streptophyta</taxon>
        <taxon>Embryophyta</taxon>
        <taxon>Tracheophyta</taxon>
        <taxon>Spermatophyta</taxon>
        <taxon>Magnoliopsida</taxon>
        <taxon>eudicotyledons</taxon>
        <taxon>Gunneridae</taxon>
        <taxon>Pentapetalae</taxon>
        <taxon>asterids</taxon>
        <taxon>lamiids</taxon>
        <taxon>Solanales</taxon>
        <taxon>Solanaceae</taxon>
        <taxon>Solanoideae</taxon>
        <taxon>Hyoscyameae</taxon>
        <taxon>Anisodus</taxon>
    </lineage>
</organism>
<dbReference type="Pfam" id="PF00249">
    <property type="entry name" value="Myb_DNA-binding"/>
    <property type="match status" value="1"/>
</dbReference>
<protein>
    <recommendedName>
        <fullName evidence="6">Myb-like domain-containing protein</fullName>
    </recommendedName>
</protein>
<dbReference type="InterPro" id="IPR044841">
    <property type="entry name" value="LUX/BOA-like"/>
</dbReference>
<dbReference type="PANTHER" id="PTHR31442:SF28">
    <property type="entry name" value="TWO-COMPONENT RESPONSE REGULATOR ORR26"/>
    <property type="match status" value="1"/>
</dbReference>
<dbReference type="InterPro" id="IPR006447">
    <property type="entry name" value="Myb_dom_plants"/>
</dbReference>
<keyword evidence="8" id="KW-1185">Reference proteome</keyword>
<feature type="compositionally biased region" description="Polar residues" evidence="5">
    <location>
        <begin position="61"/>
        <end position="79"/>
    </location>
</feature>
<dbReference type="SUPFAM" id="SSF53335">
    <property type="entry name" value="S-adenosyl-L-methionine-dependent methyltransferases"/>
    <property type="match status" value="1"/>
</dbReference>
<evidence type="ECO:0000259" key="6">
    <source>
        <dbReference type="Pfam" id="PF00249"/>
    </source>
</evidence>
<evidence type="ECO:0000256" key="1">
    <source>
        <dbReference type="ARBA" id="ARBA00004123"/>
    </source>
</evidence>
<keyword evidence="2" id="KW-0805">Transcription regulation</keyword>
<proteinExistence type="predicted"/>